<dbReference type="Proteomes" id="UP000247810">
    <property type="component" value="Unassembled WGS sequence"/>
</dbReference>
<reference evidence="5 6" key="1">
    <citation type="submission" date="2018-02" db="EMBL/GenBank/DDBJ databases">
        <title>The genomes of Aspergillus section Nigri reveals drivers in fungal speciation.</title>
        <authorList>
            <consortium name="DOE Joint Genome Institute"/>
            <person name="Vesth T.C."/>
            <person name="Nybo J."/>
            <person name="Theobald S."/>
            <person name="Brandl J."/>
            <person name="Frisvad J.C."/>
            <person name="Nielsen K.F."/>
            <person name="Lyhne E.K."/>
            <person name="Kogle M.E."/>
            <person name="Kuo A."/>
            <person name="Riley R."/>
            <person name="Clum A."/>
            <person name="Nolan M."/>
            <person name="Lipzen A."/>
            <person name="Salamov A."/>
            <person name="Henrissat B."/>
            <person name="Wiebenga A."/>
            <person name="De vries R.P."/>
            <person name="Grigoriev I.V."/>
            <person name="Mortensen U.H."/>
            <person name="Andersen M.R."/>
            <person name="Baker S.E."/>
        </authorList>
    </citation>
    <scope>NUCLEOTIDE SEQUENCE [LARGE SCALE GENOMIC DNA]</scope>
    <source>
        <strain evidence="5 6">CBS 707.79</strain>
    </source>
</reference>
<dbReference type="PANTHER" id="PTHR48081:SF19">
    <property type="entry name" value="AB HYDROLASE SUPERFAMILY PROTEIN C4A8.06C"/>
    <property type="match status" value="1"/>
</dbReference>
<dbReference type="InterPro" id="IPR029058">
    <property type="entry name" value="AB_hydrolase_fold"/>
</dbReference>
<gene>
    <name evidence="5" type="ORF">BO71DRAFT_487720</name>
</gene>
<feature type="compositionally biased region" description="Polar residues" evidence="3">
    <location>
        <begin position="494"/>
        <end position="516"/>
    </location>
</feature>
<protein>
    <submittedName>
        <fullName evidence="5">Lipase/esterase family protein</fullName>
    </submittedName>
</protein>
<feature type="compositionally biased region" description="Basic and acidic residues" evidence="3">
    <location>
        <begin position="647"/>
        <end position="659"/>
    </location>
</feature>
<evidence type="ECO:0000259" key="4">
    <source>
        <dbReference type="Pfam" id="PF07859"/>
    </source>
</evidence>
<organism evidence="5 6">
    <name type="scientific">Aspergillus ellipticus CBS 707.79</name>
    <dbReference type="NCBI Taxonomy" id="1448320"/>
    <lineage>
        <taxon>Eukaryota</taxon>
        <taxon>Fungi</taxon>
        <taxon>Dikarya</taxon>
        <taxon>Ascomycota</taxon>
        <taxon>Pezizomycotina</taxon>
        <taxon>Eurotiomycetes</taxon>
        <taxon>Eurotiomycetidae</taxon>
        <taxon>Eurotiales</taxon>
        <taxon>Aspergillaceae</taxon>
        <taxon>Aspergillus</taxon>
        <taxon>Aspergillus subgen. Circumdati</taxon>
    </lineage>
</organism>
<feature type="region of interest" description="Disordered" evidence="3">
    <location>
        <begin position="770"/>
        <end position="802"/>
    </location>
</feature>
<dbReference type="PANTHER" id="PTHR48081">
    <property type="entry name" value="AB HYDROLASE SUPERFAMILY PROTEIN C4A8.06C"/>
    <property type="match status" value="1"/>
</dbReference>
<dbReference type="InterPro" id="IPR050300">
    <property type="entry name" value="GDXG_lipolytic_enzyme"/>
</dbReference>
<evidence type="ECO:0000256" key="2">
    <source>
        <dbReference type="ARBA" id="ARBA00022801"/>
    </source>
</evidence>
<keyword evidence="6" id="KW-1185">Reference proteome</keyword>
<evidence type="ECO:0000256" key="1">
    <source>
        <dbReference type="ARBA" id="ARBA00010515"/>
    </source>
</evidence>
<dbReference type="VEuPathDB" id="FungiDB:BO71DRAFT_487720"/>
<evidence type="ECO:0000313" key="6">
    <source>
        <dbReference type="Proteomes" id="UP000247810"/>
    </source>
</evidence>
<dbReference type="InterPro" id="IPR013094">
    <property type="entry name" value="AB_hydrolase_3"/>
</dbReference>
<name>A0A319CXU5_9EURO</name>
<dbReference type="OrthoDB" id="2336090at2759"/>
<comment type="similarity">
    <text evidence="1">Belongs to the 'GDXG' lipolytic enzyme family.</text>
</comment>
<dbReference type="STRING" id="1448320.A0A319CXU5"/>
<dbReference type="PROSITE" id="PS01173">
    <property type="entry name" value="LIPASE_GDXG_HIS"/>
    <property type="match status" value="1"/>
</dbReference>
<dbReference type="SUPFAM" id="SSF53474">
    <property type="entry name" value="alpha/beta-Hydrolases"/>
    <property type="match status" value="1"/>
</dbReference>
<feature type="region of interest" description="Disordered" evidence="3">
    <location>
        <begin position="647"/>
        <end position="729"/>
    </location>
</feature>
<proteinExistence type="inferred from homology"/>
<dbReference type="InterPro" id="IPR002168">
    <property type="entry name" value="Lipase_GDXG_HIS_AS"/>
</dbReference>
<keyword evidence="2" id="KW-0378">Hydrolase</keyword>
<dbReference type="GO" id="GO:0016787">
    <property type="term" value="F:hydrolase activity"/>
    <property type="evidence" value="ECO:0007669"/>
    <property type="project" value="UniProtKB-KW"/>
</dbReference>
<feature type="domain" description="Alpha/beta hydrolase fold-3" evidence="4">
    <location>
        <begin position="150"/>
        <end position="263"/>
    </location>
</feature>
<dbReference type="Gene3D" id="3.40.50.1820">
    <property type="entry name" value="alpha/beta hydrolase"/>
    <property type="match status" value="1"/>
</dbReference>
<dbReference type="Pfam" id="PF07859">
    <property type="entry name" value="Abhydrolase_3"/>
    <property type="match status" value="2"/>
</dbReference>
<feature type="region of interest" description="Disordered" evidence="3">
    <location>
        <begin position="494"/>
        <end position="517"/>
    </location>
</feature>
<sequence length="900" mass="98627">MPLNTFALSVALTPAVLQTLISHYIHRKSLRHKPSIHVTYDESIRILREFLAYASKHPVEDLQSFSCQKVPAPHWIKLDTVSVANEHLSAAAVAINKQLGPRGIARVGGSEWWQWRGPAEELKGEWIEMRDDYNERKQKGPDHPSQKRIMLYVHGGAYYFASVDTHRYQMQRHARKLNGRVFAPKYRLAPQFPFPCSLQDSLASYLYLLKDHDPTEIIVAGDSAGGGMVLSMLVILRDQGIPLPAGAILISPWVDLTHSFPSIVADNPGDYIPPYGFRHKPSAAWPPPNADELRELGKDLDKGQVSQGEALKAIPNNSETEGITARGYTTHANGATDQVTPIQIEPQTIQVTIGGETVEVKDQIHMYTTNELLTHPLVSPIFQPSLGGLPPILIQSGGGEMLRDEQFYIAHKAANPSEYPPSDAFLEEHDPERKTLHKYPGTHVQLQVWDDLCHVAPTLSFTRPAKYMFRAIAQFGAWALACAQKAEVDIIDETTGSSSDSDALTETASGKDSSAVASIGRAGDPLPAFKDRMIRQRVDKRGNVYPLNPVSDCPVLQIPSSQVGTFNPDLVRKWLAAKKEWDDKFAKEKLRVQRQRITELANGLQTFKGELPPPTSLAARRIAPGALPSKTARKSYPMTMWSRLASKQDERIIAKEQQRGKRTRRRSVEAGQAGASIDAEKSANPTPVIAFAPHTSGDPRPDPSEGTNSLASKSTDVVDDMGASSTRLPSLGKSTSRLILLPEYEGKNLLDENASTRALFHERGVIPTSDPTWSRLRPRSQAGSGTIRSGITSEPAEDTSTIGDERSLAVTTTNVDAASTRAVLHAGGVVGALSDNESAYRSFDGLSNDMGDVDGVSVGRINSASPVNGMGDGKKSRPVMPDRDVFRTAEEFVPYRAAHY</sequence>
<feature type="domain" description="Alpha/beta hydrolase fold-3" evidence="4">
    <location>
        <begin position="364"/>
        <end position="413"/>
    </location>
</feature>
<feature type="compositionally biased region" description="Polar residues" evidence="3">
    <location>
        <begin position="781"/>
        <end position="802"/>
    </location>
</feature>
<dbReference type="EMBL" id="KZ826016">
    <property type="protein sequence ID" value="PYH89690.1"/>
    <property type="molecule type" value="Genomic_DNA"/>
</dbReference>
<evidence type="ECO:0000256" key="3">
    <source>
        <dbReference type="SAM" id="MobiDB-lite"/>
    </source>
</evidence>
<evidence type="ECO:0000313" key="5">
    <source>
        <dbReference type="EMBL" id="PYH89690.1"/>
    </source>
</evidence>
<feature type="region of interest" description="Disordered" evidence="3">
    <location>
        <begin position="861"/>
        <end position="880"/>
    </location>
</feature>
<feature type="compositionally biased region" description="Polar residues" evidence="3">
    <location>
        <begin position="705"/>
        <end position="715"/>
    </location>
</feature>
<dbReference type="AlphaFoldDB" id="A0A319CXU5"/>
<accession>A0A319CXU5</accession>